<evidence type="ECO:0000256" key="1">
    <source>
        <dbReference type="SAM" id="Phobius"/>
    </source>
</evidence>
<keyword evidence="1" id="KW-0812">Transmembrane</keyword>
<dbReference type="RefSeq" id="WP_406695851.1">
    <property type="nucleotide sequence ID" value="NZ_CP155447.1"/>
</dbReference>
<protein>
    <submittedName>
        <fullName evidence="2">Uncharacterized protein</fullName>
    </submittedName>
</protein>
<sequence>MAASLSPTTDRKITATLGSRLASLGLEIEHRLRCLGCLALRALLFAVSFFLFTIYRKPVAQAIVSEIEVVGQVVNLLDIVATAGSLPPGCVRGGALSASRSITFE</sequence>
<dbReference type="AlphaFoldDB" id="A0AAU7CCG5"/>
<dbReference type="EMBL" id="CP155447">
    <property type="protein sequence ID" value="XBH03113.1"/>
    <property type="molecule type" value="Genomic_DNA"/>
</dbReference>
<gene>
    <name evidence="2" type="ORF">V5E97_33125</name>
</gene>
<organism evidence="2">
    <name type="scientific">Singulisphaera sp. Ch08</name>
    <dbReference type="NCBI Taxonomy" id="3120278"/>
    <lineage>
        <taxon>Bacteria</taxon>
        <taxon>Pseudomonadati</taxon>
        <taxon>Planctomycetota</taxon>
        <taxon>Planctomycetia</taxon>
        <taxon>Isosphaerales</taxon>
        <taxon>Isosphaeraceae</taxon>
        <taxon>Singulisphaera</taxon>
    </lineage>
</organism>
<name>A0AAU7CCG5_9BACT</name>
<proteinExistence type="predicted"/>
<feature type="transmembrane region" description="Helical" evidence="1">
    <location>
        <begin position="34"/>
        <end position="55"/>
    </location>
</feature>
<keyword evidence="1" id="KW-0472">Membrane</keyword>
<evidence type="ECO:0000313" key="2">
    <source>
        <dbReference type="EMBL" id="XBH03113.1"/>
    </source>
</evidence>
<keyword evidence="1" id="KW-1133">Transmembrane helix</keyword>
<reference evidence="2" key="1">
    <citation type="submission" date="2024-05" db="EMBL/GenBank/DDBJ databases">
        <title>Planctomycetes of the genus Singulisphaera possess chitinolytic capabilities.</title>
        <authorList>
            <person name="Ivanova A."/>
        </authorList>
    </citation>
    <scope>NUCLEOTIDE SEQUENCE</scope>
    <source>
        <strain evidence="2">Ch08T</strain>
    </source>
</reference>
<accession>A0AAU7CCG5</accession>